<organism evidence="1 2">
    <name type="scientific">Capsaspora owczarzaki (strain ATCC 30864)</name>
    <dbReference type="NCBI Taxonomy" id="595528"/>
    <lineage>
        <taxon>Eukaryota</taxon>
        <taxon>Filasterea</taxon>
        <taxon>Capsaspora</taxon>
    </lineage>
</organism>
<reference evidence="2" key="1">
    <citation type="submission" date="2011-02" db="EMBL/GenBank/DDBJ databases">
        <title>The Genome Sequence of Capsaspora owczarzaki ATCC 30864.</title>
        <authorList>
            <person name="Russ C."/>
            <person name="Cuomo C."/>
            <person name="Burger G."/>
            <person name="Gray M.W."/>
            <person name="Holland P.W.H."/>
            <person name="King N."/>
            <person name="Lang F.B.F."/>
            <person name="Roger A.J."/>
            <person name="Ruiz-Trillo I."/>
            <person name="Young S.K."/>
            <person name="Zeng Q."/>
            <person name="Gargeya S."/>
            <person name="Alvarado L."/>
            <person name="Berlin A."/>
            <person name="Chapman S.B."/>
            <person name="Chen Z."/>
            <person name="Freedman E."/>
            <person name="Gellesch M."/>
            <person name="Goldberg J."/>
            <person name="Griggs A."/>
            <person name="Gujja S."/>
            <person name="Heilman E."/>
            <person name="Heiman D."/>
            <person name="Howarth C."/>
            <person name="Mehta T."/>
            <person name="Neiman D."/>
            <person name="Pearson M."/>
            <person name="Roberts A."/>
            <person name="Saif S."/>
            <person name="Shea T."/>
            <person name="Shenoy N."/>
            <person name="Sisk P."/>
            <person name="Stolte C."/>
            <person name="Sykes S."/>
            <person name="White J."/>
            <person name="Yandava C."/>
            <person name="Haas B."/>
            <person name="Nusbaum C."/>
            <person name="Birren B."/>
        </authorList>
    </citation>
    <scope>NUCLEOTIDE SEQUENCE</scope>
    <source>
        <strain evidence="2">ATCC 30864</strain>
    </source>
</reference>
<protein>
    <submittedName>
        <fullName evidence="1">Uncharacterized protein</fullName>
    </submittedName>
</protein>
<proteinExistence type="predicted"/>
<name>A0A0D2X182_CAPO3</name>
<dbReference type="Proteomes" id="UP000008743">
    <property type="component" value="Unassembled WGS sequence"/>
</dbReference>
<accession>A0A0D2X182</accession>
<evidence type="ECO:0000313" key="1">
    <source>
        <dbReference type="EMBL" id="KJE90354.1"/>
    </source>
</evidence>
<dbReference type="EMBL" id="KE346361">
    <property type="protein sequence ID" value="KJE90354.1"/>
    <property type="molecule type" value="Genomic_DNA"/>
</dbReference>
<dbReference type="InParanoid" id="A0A0D2X182"/>
<evidence type="ECO:0000313" key="2">
    <source>
        <dbReference type="Proteomes" id="UP000008743"/>
    </source>
</evidence>
<sequence>MHRDVERTRIFELLKLTDQLAARQTPRRLALLRSLLKTLKHHQATVPTSSIFGVQFAGVMEALRSLPLARRSPALRRAISRLAHQPAVIEMAAAANIEPAHSAKTLRMAVDMVLGNVRQVQQMLRAPLSVVQKRLAELQGKPRTATFAKCDEIFAMLPSSAVVAHVMQRLTEGGMFKVAIDLHDAFVSTFASVTALAASTHNQSKTALLKFSTQQEACGLAMDMKTAIKVRRATDLLQTSTDRLKFMLASAPTNELLTPLLVALGHAQDASRVMVELTRYRTLFKAEPRMHLEAAAALALGGTPVRQALEVLPSLQALTSSTELVLSLLRCAVREHDLDSCARIIQGSGLVQLLETASTRSDLETIASSPPRNDLTAISRAMHDMHHVRNVDYLPGNASTSPSRQTLSAAVTEVIRAFRMALAYSVEAKPAMASHPALVAMSEAERELFSCLHKLTARAPNAAQQEQSPASVHALLQLSLSPPVLRAFGSAQASELLLTMPRSALSRLATSFVDISPAAVQQQLADAGLLPATVALLYHQAGRLIEESSQAAAATVAGLNARLHHHRPPQQDTSAMVTAIFSLVSTLYHQFTPLSSRKARTTGSSLQAHLQDSVAFATLATSLRMVMVAESRRFQSAVSRSADAALRLPLSSLSPSAIDTLLREGGSVEHLFSPIVDGATLGQIVPAPSEQSQLFDDCQLPLEPWRTNALAYPSHLFRTSYALAAVMTRTILPQIHWRVDAHRQMANTMIALHADAGSVVTAIRLTISALREGVQVQPHAFAAVLRATATVPSANPNSQRLAEIIVTHIWPSMNNAMQDVPHMSRPFLSAVTSPRFDQHVSTTKSSVASPHQPIAPPLAHAAALSPIKEAAAAPFNQTARTDTEPRPLLSSLAAAGASSFGPDRIDDLSLMQGVVTPGPAQSLGAVSTYVQRADVSLQLGRYAAGALGDFFKCCARINRPTEAYLASLSRQFDGALNPRIFDALLAGLNEANDAEGFAATLAYMHRCGVAIGLQAHLQIVKHYVATPAVADQMIHRLLSGTSVAVRVSGDASELTVAAQIAFASKAADSETAGSIPAAQQQPASPAARVSHELATADWYMDLVATGVSAWLRADQPSAAARLVLTSLPNLPSFVSRSALLTQLADLTSSTSASGRTFANELTLALCSNPMLVPARAVHTWQHHFEAQLSEETLAALARSRK</sequence>
<gene>
    <name evidence="1" type="ORF">CAOG_001677</name>
</gene>
<dbReference type="RefSeq" id="XP_004364545.2">
    <property type="nucleotide sequence ID" value="XM_004364488.2"/>
</dbReference>
<dbReference type="AlphaFoldDB" id="A0A0D2X182"/>
<keyword evidence="2" id="KW-1185">Reference proteome</keyword>